<evidence type="ECO:0000259" key="1">
    <source>
        <dbReference type="PROSITE" id="PS51340"/>
    </source>
</evidence>
<reference evidence="2" key="1">
    <citation type="journal article" date="2014" name="Int. J. Syst. Evol. Microbiol.">
        <title>Complete genome of a new Firmicutes species belonging to the dominant human colonic microbiota ('Ruminococcus bicirculans') reveals two chromosomes and a selective capacity to utilize plant glucans.</title>
        <authorList>
            <consortium name="NISC Comparative Sequencing Program"/>
            <person name="Wegmann U."/>
            <person name="Louis P."/>
            <person name="Goesmann A."/>
            <person name="Henrissat B."/>
            <person name="Duncan S.H."/>
            <person name="Flint H.J."/>
        </authorList>
    </citation>
    <scope>NUCLEOTIDE SEQUENCE</scope>
    <source>
        <strain evidence="2">CGMCC 1.18437</strain>
    </source>
</reference>
<accession>A0A7W8NQI8</accession>
<proteinExistence type="predicted"/>
<protein>
    <submittedName>
        <fullName evidence="3">MOSC domain-containing protein YiiM</fullName>
    </submittedName>
    <submittedName>
        <fullName evidence="2">Molybdenum cofactor biosysynthesis protein</fullName>
    </submittedName>
</protein>
<dbReference type="SUPFAM" id="SSF50800">
    <property type="entry name" value="PK beta-barrel domain-like"/>
    <property type="match status" value="1"/>
</dbReference>
<dbReference type="PROSITE" id="PS51340">
    <property type="entry name" value="MOSC"/>
    <property type="match status" value="1"/>
</dbReference>
<dbReference type="GO" id="GO:0003824">
    <property type="term" value="F:catalytic activity"/>
    <property type="evidence" value="ECO:0007669"/>
    <property type="project" value="InterPro"/>
</dbReference>
<dbReference type="EMBL" id="JACHFK010000001">
    <property type="protein sequence ID" value="MBB5375172.1"/>
    <property type="molecule type" value="Genomic_DNA"/>
</dbReference>
<dbReference type="InterPro" id="IPR011037">
    <property type="entry name" value="Pyrv_Knase-like_insert_dom_sf"/>
</dbReference>
<evidence type="ECO:0000313" key="5">
    <source>
        <dbReference type="Proteomes" id="UP000619376"/>
    </source>
</evidence>
<dbReference type="PANTHER" id="PTHR30212">
    <property type="entry name" value="PROTEIN YIIM"/>
    <property type="match status" value="1"/>
</dbReference>
<evidence type="ECO:0000313" key="2">
    <source>
        <dbReference type="EMBL" id="GHF31198.1"/>
    </source>
</evidence>
<dbReference type="EMBL" id="BNAJ01000001">
    <property type="protein sequence ID" value="GHF31198.1"/>
    <property type="molecule type" value="Genomic_DNA"/>
</dbReference>
<keyword evidence="5" id="KW-1185">Reference proteome</keyword>
<feature type="domain" description="MOSC" evidence="1">
    <location>
        <begin position="32"/>
        <end position="174"/>
    </location>
</feature>
<reference evidence="5" key="2">
    <citation type="journal article" date="2019" name="Int. J. Syst. Evol. Microbiol.">
        <title>The Global Catalogue of Microorganisms (GCM) 10K type strain sequencing project: providing services to taxonomists for standard genome sequencing and annotation.</title>
        <authorList>
            <consortium name="The Broad Institute Genomics Platform"/>
            <consortium name="The Broad Institute Genome Sequencing Center for Infectious Disease"/>
            <person name="Wu L."/>
            <person name="Ma J."/>
        </authorList>
    </citation>
    <scope>NUCLEOTIDE SEQUENCE [LARGE SCALE GENOMIC DNA]</scope>
    <source>
        <strain evidence="5">CGMCC 1.18437</strain>
    </source>
</reference>
<dbReference type="Gene3D" id="2.40.33.20">
    <property type="entry name" value="PK beta-barrel domain-like"/>
    <property type="match status" value="1"/>
</dbReference>
<reference evidence="2" key="4">
    <citation type="submission" date="2024-05" db="EMBL/GenBank/DDBJ databases">
        <authorList>
            <person name="Sun Q."/>
            <person name="Zhou Y."/>
        </authorList>
    </citation>
    <scope>NUCLEOTIDE SEQUENCE</scope>
    <source>
        <strain evidence="2">CGMCC 1.18437</strain>
    </source>
</reference>
<comment type="caution">
    <text evidence="3">The sequence shown here is derived from an EMBL/GenBank/DDBJ whole genome shotgun (WGS) entry which is preliminary data.</text>
</comment>
<dbReference type="PANTHER" id="PTHR30212:SF2">
    <property type="entry name" value="PROTEIN YIIM"/>
    <property type="match status" value="1"/>
</dbReference>
<evidence type="ECO:0000313" key="4">
    <source>
        <dbReference type="Proteomes" id="UP000539473"/>
    </source>
</evidence>
<dbReference type="GO" id="GO:0030151">
    <property type="term" value="F:molybdenum ion binding"/>
    <property type="evidence" value="ECO:0007669"/>
    <property type="project" value="InterPro"/>
</dbReference>
<dbReference type="GO" id="GO:0030170">
    <property type="term" value="F:pyridoxal phosphate binding"/>
    <property type="evidence" value="ECO:0007669"/>
    <property type="project" value="InterPro"/>
</dbReference>
<dbReference type="InterPro" id="IPR005302">
    <property type="entry name" value="MoCF_Sase_C"/>
</dbReference>
<gene>
    <name evidence="2" type="ORF">GCM10017781_04260</name>
    <name evidence="3" type="ORF">HNQ07_000616</name>
</gene>
<sequence>MPHTRPARVRAVLVAQPETVVIGTRPTVTGIRKRVQAGRVAVTAAGLDGDHVLNVKHHGGPDQAVYVYTQPDLDAWTEALGEEPEPGAFGENLRLDTLESAALRVGDRLDITAADGTPGPLLEVTAPRIPCATLAANMGDPEFVKRFARMRRPGAYLRVLRDGHVGAGDTVTLHPAPDDAPTIHALFELWYDRSPSREFLAALLAHPLAVRLRRDVEERLSTLG</sequence>
<dbReference type="Proteomes" id="UP000619376">
    <property type="component" value="Unassembled WGS sequence"/>
</dbReference>
<dbReference type="Proteomes" id="UP000539473">
    <property type="component" value="Unassembled WGS sequence"/>
</dbReference>
<organism evidence="3 4">
    <name type="scientific">Deinococcus metalli</name>
    <dbReference type="NCBI Taxonomy" id="1141878"/>
    <lineage>
        <taxon>Bacteria</taxon>
        <taxon>Thermotogati</taxon>
        <taxon>Deinococcota</taxon>
        <taxon>Deinococci</taxon>
        <taxon>Deinococcales</taxon>
        <taxon>Deinococcaceae</taxon>
        <taxon>Deinococcus</taxon>
    </lineage>
</organism>
<evidence type="ECO:0000313" key="3">
    <source>
        <dbReference type="EMBL" id="MBB5375172.1"/>
    </source>
</evidence>
<name>A0A7W8NQI8_9DEIO</name>
<reference evidence="3 4" key="3">
    <citation type="submission" date="2020-08" db="EMBL/GenBank/DDBJ databases">
        <title>Genomic Encyclopedia of Type Strains, Phase IV (KMG-IV): sequencing the most valuable type-strain genomes for metagenomic binning, comparative biology and taxonomic classification.</title>
        <authorList>
            <person name="Goeker M."/>
        </authorList>
    </citation>
    <scope>NUCLEOTIDE SEQUENCE [LARGE SCALE GENOMIC DNA]</scope>
    <source>
        <strain evidence="3 4">DSM 27521</strain>
    </source>
</reference>
<dbReference type="Pfam" id="PF03473">
    <property type="entry name" value="MOSC"/>
    <property type="match status" value="1"/>
</dbReference>
<dbReference type="InterPro" id="IPR052353">
    <property type="entry name" value="Benzoxazolinone_Detox_Enz"/>
</dbReference>
<dbReference type="AlphaFoldDB" id="A0A7W8NQI8"/>
<dbReference type="RefSeq" id="WP_184109406.1">
    <property type="nucleotide sequence ID" value="NZ_BNAJ01000001.1"/>
</dbReference>